<keyword evidence="2" id="KW-0227">DNA damage</keyword>
<keyword evidence="4" id="KW-0234">DNA repair</keyword>
<dbReference type="PANTHER" id="PTHR22980:SF0">
    <property type="entry name" value="CENTROMERE PROTEIN S"/>
    <property type="match status" value="1"/>
</dbReference>
<reference evidence="7" key="1">
    <citation type="journal article" date="2018" name="Nat. Microbiol.">
        <title>Leveraging single-cell genomics to expand the fungal tree of life.</title>
        <authorList>
            <person name="Ahrendt S.R."/>
            <person name="Quandt C.A."/>
            <person name="Ciobanu D."/>
            <person name="Clum A."/>
            <person name="Salamov A."/>
            <person name="Andreopoulos B."/>
            <person name="Cheng J.F."/>
            <person name="Woyke T."/>
            <person name="Pelin A."/>
            <person name="Henrissat B."/>
            <person name="Reynolds N.K."/>
            <person name="Benny G.L."/>
            <person name="Smith M.E."/>
            <person name="James T.Y."/>
            <person name="Grigoriev I.V."/>
        </authorList>
    </citation>
    <scope>NUCLEOTIDE SEQUENCE [LARGE SCALE GENOMIC DNA]</scope>
    <source>
        <strain evidence="7">RSA 1356</strain>
    </source>
</reference>
<dbReference type="Pfam" id="PF15630">
    <property type="entry name" value="CENP-S"/>
    <property type="match status" value="1"/>
</dbReference>
<evidence type="ECO:0000256" key="5">
    <source>
        <dbReference type="SAM" id="MobiDB-lite"/>
    </source>
</evidence>
<accession>A0A4P9XHA7</accession>
<dbReference type="InterPro" id="IPR029003">
    <property type="entry name" value="CENP-S/Mhf1"/>
</dbReference>
<evidence type="ECO:0000313" key="6">
    <source>
        <dbReference type="EMBL" id="RKP04641.1"/>
    </source>
</evidence>
<dbReference type="PANTHER" id="PTHR22980">
    <property type="entry name" value="CORTISTATIN"/>
    <property type="match status" value="1"/>
</dbReference>
<evidence type="ECO:0000256" key="2">
    <source>
        <dbReference type="ARBA" id="ARBA00022763"/>
    </source>
</evidence>
<dbReference type="GO" id="GO:0031297">
    <property type="term" value="P:replication fork processing"/>
    <property type="evidence" value="ECO:0007669"/>
    <property type="project" value="TreeGrafter"/>
</dbReference>
<dbReference type="Proteomes" id="UP000271241">
    <property type="component" value="Unassembled WGS sequence"/>
</dbReference>
<evidence type="ECO:0000256" key="1">
    <source>
        <dbReference type="ARBA" id="ARBA00006612"/>
    </source>
</evidence>
<dbReference type="OrthoDB" id="1872155at2759"/>
<gene>
    <name evidence="6" type="ORF">THASP1DRAFT_33567</name>
</gene>
<comment type="similarity">
    <text evidence="1">Belongs to the TAF9 family. CENP-S/MHF1 subfamily.</text>
</comment>
<dbReference type="GO" id="GO:0003677">
    <property type="term" value="F:DNA binding"/>
    <property type="evidence" value="ECO:0007669"/>
    <property type="project" value="UniProtKB-KW"/>
</dbReference>
<name>A0A4P9XHA7_9FUNG</name>
<dbReference type="GO" id="GO:0071821">
    <property type="term" value="C:FANCM-MHF complex"/>
    <property type="evidence" value="ECO:0007669"/>
    <property type="project" value="InterPro"/>
</dbReference>
<dbReference type="Gene3D" id="1.10.20.10">
    <property type="entry name" value="Histone, subunit A"/>
    <property type="match status" value="1"/>
</dbReference>
<sequence>MSQSRTPALPDEALETSEEQEARLAQEKEVAVCLCGNCTIRFEKKTDMKVTPELIASLTDIAYDKLVDMGYDLALFANHARRRVVRVDDIEASGG</sequence>
<evidence type="ECO:0000256" key="3">
    <source>
        <dbReference type="ARBA" id="ARBA00023125"/>
    </source>
</evidence>
<proteinExistence type="inferred from homology"/>
<keyword evidence="7" id="KW-1185">Reference proteome</keyword>
<dbReference type="GO" id="GO:0046982">
    <property type="term" value="F:protein heterodimerization activity"/>
    <property type="evidence" value="ECO:0007669"/>
    <property type="project" value="InterPro"/>
</dbReference>
<dbReference type="GO" id="GO:0000712">
    <property type="term" value="P:resolution of meiotic recombination intermediates"/>
    <property type="evidence" value="ECO:0007669"/>
    <property type="project" value="TreeGrafter"/>
</dbReference>
<dbReference type="InterPro" id="IPR009072">
    <property type="entry name" value="Histone-fold"/>
</dbReference>
<dbReference type="GO" id="GO:0006281">
    <property type="term" value="P:DNA repair"/>
    <property type="evidence" value="ECO:0007669"/>
    <property type="project" value="UniProtKB-KW"/>
</dbReference>
<organism evidence="6 7">
    <name type="scientific">Thamnocephalis sphaerospora</name>
    <dbReference type="NCBI Taxonomy" id="78915"/>
    <lineage>
        <taxon>Eukaryota</taxon>
        <taxon>Fungi</taxon>
        <taxon>Fungi incertae sedis</taxon>
        <taxon>Zoopagomycota</taxon>
        <taxon>Zoopagomycotina</taxon>
        <taxon>Zoopagomycetes</taxon>
        <taxon>Zoopagales</taxon>
        <taxon>Sigmoideomycetaceae</taxon>
        <taxon>Thamnocephalis</taxon>
    </lineage>
</organism>
<evidence type="ECO:0000313" key="7">
    <source>
        <dbReference type="Proteomes" id="UP000271241"/>
    </source>
</evidence>
<feature type="region of interest" description="Disordered" evidence="5">
    <location>
        <begin position="1"/>
        <end position="21"/>
    </location>
</feature>
<dbReference type="AlphaFoldDB" id="A0A4P9XHA7"/>
<protein>
    <submittedName>
        <fullName evidence="6">Uncharacterized protein</fullName>
    </submittedName>
</protein>
<dbReference type="SUPFAM" id="SSF47113">
    <property type="entry name" value="Histone-fold"/>
    <property type="match status" value="1"/>
</dbReference>
<dbReference type="GO" id="GO:0003682">
    <property type="term" value="F:chromatin binding"/>
    <property type="evidence" value="ECO:0007669"/>
    <property type="project" value="TreeGrafter"/>
</dbReference>
<evidence type="ECO:0000256" key="4">
    <source>
        <dbReference type="ARBA" id="ARBA00023204"/>
    </source>
</evidence>
<keyword evidence="3" id="KW-0238">DNA-binding</keyword>
<dbReference type="EMBL" id="KZ993562">
    <property type="protein sequence ID" value="RKP04641.1"/>
    <property type="molecule type" value="Genomic_DNA"/>
</dbReference>